<dbReference type="InterPro" id="IPR034660">
    <property type="entry name" value="DinB/YfiT-like"/>
</dbReference>
<evidence type="ECO:0000256" key="3">
    <source>
        <dbReference type="PIRSR" id="PIRSR607837-1"/>
    </source>
</evidence>
<evidence type="ECO:0000313" key="4">
    <source>
        <dbReference type="EMBL" id="MVP01316.1"/>
    </source>
</evidence>
<dbReference type="AlphaFoldDB" id="A0A7X3FKE5"/>
<proteinExistence type="inferred from homology"/>
<evidence type="ECO:0000313" key="5">
    <source>
        <dbReference type="Proteomes" id="UP000490800"/>
    </source>
</evidence>
<comment type="caution">
    <text evidence="4">The sequence shown here is derived from an EMBL/GenBank/DDBJ whole genome shotgun (WGS) entry which is preliminary data.</text>
</comment>
<dbReference type="Pfam" id="PF05163">
    <property type="entry name" value="DinB"/>
    <property type="match status" value="1"/>
</dbReference>
<reference evidence="4 5" key="1">
    <citation type="journal article" date="2019" name="Microorganisms">
        <title>Paenibacillus lutrae sp. nov., A Chitinolytic Species Isolated from A River Otter in Castril Natural Park, Granada, Spain.</title>
        <authorList>
            <person name="Rodriguez M."/>
            <person name="Reina J.C."/>
            <person name="Bejar V."/>
            <person name="Llamas I."/>
        </authorList>
    </citation>
    <scope>NUCLEOTIDE SEQUENCE [LARGE SCALE GENOMIC DNA]</scope>
    <source>
        <strain evidence="4 5">N10</strain>
    </source>
</reference>
<dbReference type="GO" id="GO:0046872">
    <property type="term" value="F:metal ion binding"/>
    <property type="evidence" value="ECO:0007669"/>
    <property type="project" value="UniProtKB-KW"/>
</dbReference>
<dbReference type="EMBL" id="RHLK01000011">
    <property type="protein sequence ID" value="MVP01316.1"/>
    <property type="molecule type" value="Genomic_DNA"/>
</dbReference>
<protein>
    <submittedName>
        <fullName evidence="4">DinB family protein</fullName>
    </submittedName>
</protein>
<accession>A0A7X3FKE5</accession>
<gene>
    <name evidence="4" type="ORF">EDM21_17610</name>
</gene>
<feature type="binding site" evidence="3">
    <location>
        <position position="51"/>
    </location>
    <ligand>
        <name>a divalent metal cation</name>
        <dbReference type="ChEBI" id="CHEBI:60240"/>
    </ligand>
</feature>
<dbReference type="InterPro" id="IPR007837">
    <property type="entry name" value="DinB"/>
</dbReference>
<keyword evidence="5" id="KW-1185">Reference proteome</keyword>
<dbReference type="SUPFAM" id="SSF109854">
    <property type="entry name" value="DinB/YfiT-like putative metalloenzymes"/>
    <property type="match status" value="1"/>
</dbReference>
<organism evidence="4 5">
    <name type="scientific">Paenibacillus lutrae</name>
    <dbReference type="NCBI Taxonomy" id="2078573"/>
    <lineage>
        <taxon>Bacteria</taxon>
        <taxon>Bacillati</taxon>
        <taxon>Bacillota</taxon>
        <taxon>Bacilli</taxon>
        <taxon>Bacillales</taxon>
        <taxon>Paenibacillaceae</taxon>
        <taxon>Paenibacillus</taxon>
    </lineage>
</organism>
<evidence type="ECO:0000256" key="1">
    <source>
        <dbReference type="ARBA" id="ARBA00008635"/>
    </source>
</evidence>
<name>A0A7X3FKE5_9BACL</name>
<dbReference type="Gene3D" id="1.20.120.450">
    <property type="entry name" value="dinb family like domain"/>
    <property type="match status" value="1"/>
</dbReference>
<dbReference type="RefSeq" id="WP_157337597.1">
    <property type="nucleotide sequence ID" value="NZ_RHLK01000011.1"/>
</dbReference>
<evidence type="ECO:0000256" key="2">
    <source>
        <dbReference type="ARBA" id="ARBA00022723"/>
    </source>
</evidence>
<comment type="similarity">
    <text evidence="1">Belongs to the DinB family.</text>
</comment>
<dbReference type="Proteomes" id="UP000490800">
    <property type="component" value="Unassembled WGS sequence"/>
</dbReference>
<feature type="binding site" evidence="3">
    <location>
        <position position="140"/>
    </location>
    <ligand>
        <name>a divalent metal cation</name>
        <dbReference type="ChEBI" id="CHEBI:60240"/>
    </ligand>
</feature>
<dbReference type="OrthoDB" id="2427314at2"/>
<sequence length="163" mass="19074">MSGVLEIRDHLLGELELAVRTSESLINRIKPEEWTYTPQENMRTLQQLVHHLVSIPASDLAILQEKEQPEVEAVENRVQGISEPEQLSRQLRENFDSFKVYITGLTEEELLRKSTKAFYLDHGMVQSKWLIEVVTHMFHHRSQLFNYLKQLGHDINFFLLYGA</sequence>
<feature type="binding site" evidence="3">
    <location>
        <position position="136"/>
    </location>
    <ligand>
        <name>a divalent metal cation</name>
        <dbReference type="ChEBI" id="CHEBI:60240"/>
    </ligand>
</feature>
<keyword evidence="2 3" id="KW-0479">Metal-binding</keyword>